<comment type="caution">
    <text evidence="2">The sequence shown here is derived from an EMBL/GenBank/DDBJ whole genome shotgun (WGS) entry which is preliminary data.</text>
</comment>
<dbReference type="PANTHER" id="PTHR30619">
    <property type="entry name" value="DNA INTERNALIZATION/COMPETENCE PROTEIN COMEC/REC2"/>
    <property type="match status" value="1"/>
</dbReference>
<dbReference type="InterPro" id="IPR036866">
    <property type="entry name" value="RibonucZ/Hydroxyglut_hydro"/>
</dbReference>
<evidence type="ECO:0000259" key="1">
    <source>
        <dbReference type="Pfam" id="PF00753"/>
    </source>
</evidence>
<dbReference type="AlphaFoldDB" id="A0A098LUE5"/>
<protein>
    <recommendedName>
        <fullName evidence="1">Metallo-beta-lactamase domain-containing protein</fullName>
    </recommendedName>
</protein>
<dbReference type="RefSeq" id="WP_042243796.1">
    <property type="nucleotide sequence ID" value="NZ_BBNR01000009.1"/>
</dbReference>
<keyword evidence="3" id="KW-1185">Reference proteome</keyword>
<sequence length="495" mass="55446">MATIKYLKSETAKVYTKSNENRVLLEALWGDRVEIVSNTQANGRYKVNVRWAKNVYIKAEDLGDEPLLELYFIDVGQGDGVLIVTPERKHILIDGGYKRSKQPHGKSAADFVDWKFFKEYKKENIELDAMICSHCDADHYGGLWDLLSRDQEARNELDTKATKVDTFYHAGVSWYKTDKKRRFLGDETGGYLHDLLTGKTSIKNGLKKTADLRIQGEWADFLKTVVDSGADIKRLANNPNKDFKYLKGFEEDKPTSIKILGPIETTINGKPKLKDLGSYSTNTNGNSVLLRLDYGRSRILLTGDLNKKSMQHIIASMQGDLIELAADVAKSCHHGSDDCSYEFLQYVNAAATVISSGDDETHAHPRPNIVAASGATGFKKIENDEMVTPLIYSTEISRSLRMGDPYEVKQDDYKTPNGALDVVLTDEAKTKIRYTHTTSGALNPKDKIKSMSRLKVVDGIVYGLVNVRTDGNKILCATLNEGKSKWEVKSFTSRF</sequence>
<name>A0A098LUE5_9FLAO</name>
<dbReference type="Pfam" id="PF00753">
    <property type="entry name" value="Lactamase_B"/>
    <property type="match status" value="1"/>
</dbReference>
<evidence type="ECO:0000313" key="2">
    <source>
        <dbReference type="EMBL" id="GAL90013.1"/>
    </source>
</evidence>
<dbReference type="SUPFAM" id="SSF56281">
    <property type="entry name" value="Metallo-hydrolase/oxidoreductase"/>
    <property type="match status" value="1"/>
</dbReference>
<dbReference type="OrthoDB" id="9761531at2"/>
<dbReference type="PANTHER" id="PTHR30619:SF1">
    <property type="entry name" value="RECOMBINATION PROTEIN 2"/>
    <property type="match status" value="1"/>
</dbReference>
<organism evidence="2 3">
    <name type="scientific">Jejuia pallidilutea</name>
    <dbReference type="NCBI Taxonomy" id="504487"/>
    <lineage>
        <taxon>Bacteria</taxon>
        <taxon>Pseudomonadati</taxon>
        <taxon>Bacteroidota</taxon>
        <taxon>Flavobacteriia</taxon>
        <taxon>Flavobacteriales</taxon>
        <taxon>Flavobacteriaceae</taxon>
        <taxon>Jejuia</taxon>
    </lineage>
</organism>
<feature type="domain" description="Metallo-beta-lactamase" evidence="1">
    <location>
        <begin position="74"/>
        <end position="149"/>
    </location>
</feature>
<gene>
    <name evidence="2" type="ORF">JCM19538_753</name>
</gene>
<proteinExistence type="predicted"/>
<reference evidence="3" key="1">
    <citation type="journal article" date="2014" name="Genome Announc.">
        <title>Draft Genome Sequence of Marine Flavobacterium Jejuia pallidilutea Strain 11shimoA1 and Pigmentation Mutants.</title>
        <authorList>
            <person name="Takatani N."/>
            <person name="Nakanishi M."/>
            <person name="Meirelles P."/>
            <person name="Mino S."/>
            <person name="Suda W."/>
            <person name="Oshima K."/>
            <person name="Hattori M."/>
            <person name="Ohkuma M."/>
            <person name="Hosokawa M."/>
            <person name="Miyashita K."/>
            <person name="Thompson F.L."/>
            <person name="Niwa A."/>
            <person name="Sawabe T."/>
            <person name="Sawabe T."/>
        </authorList>
    </citation>
    <scope>NUCLEOTIDE SEQUENCE [LARGE SCALE GENOMIC DNA]</scope>
    <source>
        <strain evidence="3">JCM 19538</strain>
    </source>
</reference>
<dbReference type="InterPro" id="IPR052159">
    <property type="entry name" value="Competence_DNA_uptake"/>
</dbReference>
<dbReference type="Gene3D" id="3.60.15.10">
    <property type="entry name" value="Ribonuclease Z/Hydroxyacylglutathione hydrolase-like"/>
    <property type="match status" value="1"/>
</dbReference>
<dbReference type="EMBL" id="BBNY01000068">
    <property type="protein sequence ID" value="GAL90013.1"/>
    <property type="molecule type" value="Genomic_DNA"/>
</dbReference>
<dbReference type="Proteomes" id="UP000030184">
    <property type="component" value="Unassembled WGS sequence"/>
</dbReference>
<dbReference type="InterPro" id="IPR001279">
    <property type="entry name" value="Metallo-B-lactamas"/>
</dbReference>
<evidence type="ECO:0000313" key="3">
    <source>
        <dbReference type="Proteomes" id="UP000030184"/>
    </source>
</evidence>
<accession>A0A098LUE5</accession>